<evidence type="ECO:0000259" key="2">
    <source>
        <dbReference type="PROSITE" id="PS50914"/>
    </source>
</evidence>
<accession>A0A926WJB6</accession>
<comment type="caution">
    <text evidence="3">The sequence shown here is derived from an EMBL/GenBank/DDBJ whole genome shotgun (WGS) entry which is preliminary data.</text>
</comment>
<dbReference type="PROSITE" id="PS51257">
    <property type="entry name" value="PROKAR_LIPOPROTEIN"/>
    <property type="match status" value="1"/>
</dbReference>
<evidence type="ECO:0000313" key="3">
    <source>
        <dbReference type="EMBL" id="MBD2294223.1"/>
    </source>
</evidence>
<dbReference type="Gene3D" id="3.30.1340.30">
    <property type="match status" value="1"/>
</dbReference>
<protein>
    <submittedName>
        <fullName evidence="3">BON domain-containing protein</fullName>
    </submittedName>
</protein>
<dbReference type="InterPro" id="IPR007055">
    <property type="entry name" value="BON_dom"/>
</dbReference>
<feature type="compositionally biased region" description="Polar residues" evidence="1">
    <location>
        <begin position="27"/>
        <end position="37"/>
    </location>
</feature>
<dbReference type="Pfam" id="PF04972">
    <property type="entry name" value="BON"/>
    <property type="match status" value="1"/>
</dbReference>
<dbReference type="PROSITE" id="PS50914">
    <property type="entry name" value="BON"/>
    <property type="match status" value="1"/>
</dbReference>
<dbReference type="Proteomes" id="UP000662185">
    <property type="component" value="Unassembled WGS sequence"/>
</dbReference>
<sequence length="137" mass="14375">MNKLIPFVVSGILVAGVFGCQEAPKTGSANPGTTDEATSVPVKPASSTTQTTSEKPTTKITPESTKATSDLKTEVSKKLKEALPSNKLEVENKEGEIILKGAAASEEELKKAEALVKQVKGVKSVKVEAKVAPEKKI</sequence>
<dbReference type="AlphaFoldDB" id="A0A926WJB6"/>
<feature type="region of interest" description="Disordered" evidence="1">
    <location>
        <begin position="25"/>
        <end position="72"/>
    </location>
</feature>
<gene>
    <name evidence="3" type="ORF">H6G06_12140</name>
</gene>
<organism evidence="3 4">
    <name type="scientific">Anabaena sphaerica FACHB-251</name>
    <dbReference type="NCBI Taxonomy" id="2692883"/>
    <lineage>
        <taxon>Bacteria</taxon>
        <taxon>Bacillati</taxon>
        <taxon>Cyanobacteriota</taxon>
        <taxon>Cyanophyceae</taxon>
        <taxon>Nostocales</taxon>
        <taxon>Nostocaceae</taxon>
        <taxon>Anabaena</taxon>
    </lineage>
</organism>
<feature type="domain" description="BON" evidence="2">
    <location>
        <begin position="63"/>
        <end position="133"/>
    </location>
</feature>
<proteinExistence type="predicted"/>
<dbReference type="EMBL" id="JACJQU010000005">
    <property type="protein sequence ID" value="MBD2294223.1"/>
    <property type="molecule type" value="Genomic_DNA"/>
</dbReference>
<name>A0A926WJB6_9NOST</name>
<dbReference type="RefSeq" id="WP_190560394.1">
    <property type="nucleotide sequence ID" value="NZ_JACJQU010000005.1"/>
</dbReference>
<keyword evidence="4" id="KW-1185">Reference proteome</keyword>
<reference evidence="4" key="1">
    <citation type="journal article" date="2020" name="ISME J.">
        <title>Comparative genomics reveals insights into cyanobacterial evolution and habitat adaptation.</title>
        <authorList>
            <person name="Chen M.Y."/>
            <person name="Teng W.K."/>
            <person name="Zhao L."/>
            <person name="Hu C.X."/>
            <person name="Zhou Y.K."/>
            <person name="Han B.P."/>
            <person name="Song L.R."/>
            <person name="Shu W.S."/>
        </authorList>
    </citation>
    <scope>NUCLEOTIDE SEQUENCE [LARGE SCALE GENOMIC DNA]</scope>
    <source>
        <strain evidence="4">FACHB-251</strain>
    </source>
</reference>
<evidence type="ECO:0000313" key="4">
    <source>
        <dbReference type="Proteomes" id="UP000662185"/>
    </source>
</evidence>
<evidence type="ECO:0000256" key="1">
    <source>
        <dbReference type="SAM" id="MobiDB-lite"/>
    </source>
</evidence>
<feature type="compositionally biased region" description="Low complexity" evidence="1">
    <location>
        <begin position="47"/>
        <end position="63"/>
    </location>
</feature>